<feature type="compositionally biased region" description="Polar residues" evidence="1">
    <location>
        <begin position="1"/>
        <end position="17"/>
    </location>
</feature>
<dbReference type="AlphaFoldDB" id="A0A8K1G3G6"/>
<sequence>MKLCSNRSGTRGTQRQTAAVEERQETSHSRVKLSVSEEITNLRRGTKAAMEDSATSAVGGTASGNSFLVVNCLRLLTARQLQKQPGATFLLTLGRNSKMLKGADDSVMEQEDSASQHGEMTSWDINDIKLPQGNAVQTAMDHCDSFPAEAMVVTQLPTSGGMKAGSYFSSAVIHCQHPLSGANLLLVAAGDYIYTALINVETFVKASPEILGIAACLMKGIPVTFAAKAALPSIVITSIHTQFVF</sequence>
<evidence type="ECO:0000256" key="1">
    <source>
        <dbReference type="SAM" id="MobiDB-lite"/>
    </source>
</evidence>
<reference evidence="2" key="1">
    <citation type="submission" date="2019-04" db="EMBL/GenBank/DDBJ databases">
        <title>Genome assembly of Zosterops borbonicus 15179.</title>
        <authorList>
            <person name="Leroy T."/>
            <person name="Anselmetti Y."/>
            <person name="Tilak M.-K."/>
            <person name="Nabholz B."/>
        </authorList>
    </citation>
    <scope>NUCLEOTIDE SEQUENCE</scope>
    <source>
        <strain evidence="2">HGM_15179</strain>
        <tissue evidence="2">Muscle</tissue>
    </source>
</reference>
<protein>
    <submittedName>
        <fullName evidence="2">Uncharacterized protein</fullName>
    </submittedName>
</protein>
<proteinExistence type="predicted"/>
<feature type="region of interest" description="Disordered" evidence="1">
    <location>
        <begin position="1"/>
        <end position="33"/>
    </location>
</feature>
<evidence type="ECO:0000313" key="2">
    <source>
        <dbReference type="EMBL" id="TRZ10840.1"/>
    </source>
</evidence>
<comment type="caution">
    <text evidence="2">The sequence shown here is derived from an EMBL/GenBank/DDBJ whole genome shotgun (WGS) entry which is preliminary data.</text>
</comment>
<gene>
    <name evidence="2" type="ORF">HGM15179_016272</name>
</gene>
<accession>A0A8K1G3G6</accession>
<organism evidence="2 3">
    <name type="scientific">Zosterops borbonicus</name>
    <dbReference type="NCBI Taxonomy" id="364589"/>
    <lineage>
        <taxon>Eukaryota</taxon>
        <taxon>Metazoa</taxon>
        <taxon>Chordata</taxon>
        <taxon>Craniata</taxon>
        <taxon>Vertebrata</taxon>
        <taxon>Euteleostomi</taxon>
        <taxon>Archelosauria</taxon>
        <taxon>Archosauria</taxon>
        <taxon>Dinosauria</taxon>
        <taxon>Saurischia</taxon>
        <taxon>Theropoda</taxon>
        <taxon>Coelurosauria</taxon>
        <taxon>Aves</taxon>
        <taxon>Neognathae</taxon>
        <taxon>Neoaves</taxon>
        <taxon>Telluraves</taxon>
        <taxon>Australaves</taxon>
        <taxon>Passeriformes</taxon>
        <taxon>Sylvioidea</taxon>
        <taxon>Zosteropidae</taxon>
        <taxon>Zosterops</taxon>
    </lineage>
</organism>
<keyword evidence="3" id="KW-1185">Reference proteome</keyword>
<name>A0A8K1G3G6_9PASS</name>
<dbReference type="EMBL" id="SWJQ01000800">
    <property type="protein sequence ID" value="TRZ10840.1"/>
    <property type="molecule type" value="Genomic_DNA"/>
</dbReference>
<dbReference type="OrthoDB" id="6241117at2759"/>
<evidence type="ECO:0000313" key="3">
    <source>
        <dbReference type="Proteomes" id="UP000796761"/>
    </source>
</evidence>
<dbReference type="Proteomes" id="UP000796761">
    <property type="component" value="Unassembled WGS sequence"/>
</dbReference>